<feature type="region of interest" description="Disordered" evidence="6">
    <location>
        <begin position="1"/>
        <end position="27"/>
    </location>
</feature>
<feature type="transmembrane region" description="Helical" evidence="7">
    <location>
        <begin position="365"/>
        <end position="383"/>
    </location>
</feature>
<gene>
    <name evidence="8" type="ORF">ACEZDE_10305</name>
</gene>
<evidence type="ECO:0000256" key="1">
    <source>
        <dbReference type="ARBA" id="ARBA00004651"/>
    </source>
</evidence>
<proteinExistence type="predicted"/>
<evidence type="ECO:0000256" key="4">
    <source>
        <dbReference type="ARBA" id="ARBA00022989"/>
    </source>
</evidence>
<keyword evidence="4 7" id="KW-1133">Transmembrane helix</keyword>
<feature type="compositionally biased region" description="Low complexity" evidence="6">
    <location>
        <begin position="1"/>
        <end position="25"/>
    </location>
</feature>
<accession>A0ABV6VTX4</accession>
<feature type="transmembrane region" description="Helical" evidence="7">
    <location>
        <begin position="155"/>
        <end position="172"/>
    </location>
</feature>
<comment type="subcellular location">
    <subcellularLocation>
        <location evidence="1">Cell membrane</location>
        <topology evidence="1">Multi-pass membrane protein</topology>
    </subcellularLocation>
</comment>
<dbReference type="PANTHER" id="PTHR47089">
    <property type="entry name" value="ABC TRANSPORTER, PERMEASE PROTEIN"/>
    <property type="match status" value="1"/>
</dbReference>
<feature type="transmembrane region" description="Helical" evidence="7">
    <location>
        <begin position="389"/>
        <end position="411"/>
    </location>
</feature>
<dbReference type="Proteomes" id="UP001592531">
    <property type="component" value="Unassembled WGS sequence"/>
</dbReference>
<feature type="transmembrane region" description="Helical" evidence="7">
    <location>
        <begin position="309"/>
        <end position="328"/>
    </location>
</feature>
<feature type="transmembrane region" description="Helical" evidence="7">
    <location>
        <begin position="340"/>
        <end position="358"/>
    </location>
</feature>
<keyword evidence="5 7" id="KW-0472">Membrane</keyword>
<keyword evidence="2" id="KW-1003">Cell membrane</keyword>
<dbReference type="Pfam" id="PF02653">
    <property type="entry name" value="BPD_transp_2"/>
    <property type="match status" value="1"/>
</dbReference>
<evidence type="ECO:0000313" key="8">
    <source>
        <dbReference type="EMBL" id="MFC1417036.1"/>
    </source>
</evidence>
<feature type="region of interest" description="Disordered" evidence="6">
    <location>
        <begin position="422"/>
        <end position="446"/>
    </location>
</feature>
<feature type="transmembrane region" description="Helical" evidence="7">
    <location>
        <begin position="264"/>
        <end position="280"/>
    </location>
</feature>
<reference evidence="8 9" key="1">
    <citation type="submission" date="2024-09" db="EMBL/GenBank/DDBJ databases">
        <authorList>
            <person name="Lee S.D."/>
        </authorList>
    </citation>
    <scope>NUCLEOTIDE SEQUENCE [LARGE SCALE GENOMIC DNA]</scope>
    <source>
        <strain evidence="8 9">N8-3</strain>
    </source>
</reference>
<evidence type="ECO:0000256" key="6">
    <source>
        <dbReference type="SAM" id="MobiDB-lite"/>
    </source>
</evidence>
<dbReference type="InterPro" id="IPR001851">
    <property type="entry name" value="ABC_transp_permease"/>
</dbReference>
<feature type="transmembrane region" description="Helical" evidence="7">
    <location>
        <begin position="178"/>
        <end position="199"/>
    </location>
</feature>
<evidence type="ECO:0000256" key="7">
    <source>
        <dbReference type="SAM" id="Phobius"/>
    </source>
</evidence>
<protein>
    <submittedName>
        <fullName evidence="8">ABC transporter permease</fullName>
    </submittedName>
</protein>
<evidence type="ECO:0000256" key="2">
    <source>
        <dbReference type="ARBA" id="ARBA00022475"/>
    </source>
</evidence>
<organism evidence="8 9">
    <name type="scientific">Streptacidiphilus cavernicola</name>
    <dbReference type="NCBI Taxonomy" id="3342716"/>
    <lineage>
        <taxon>Bacteria</taxon>
        <taxon>Bacillati</taxon>
        <taxon>Actinomycetota</taxon>
        <taxon>Actinomycetes</taxon>
        <taxon>Kitasatosporales</taxon>
        <taxon>Streptomycetaceae</taxon>
        <taxon>Streptacidiphilus</taxon>
    </lineage>
</organism>
<feature type="compositionally biased region" description="Pro residues" evidence="6">
    <location>
        <begin position="425"/>
        <end position="434"/>
    </location>
</feature>
<dbReference type="RefSeq" id="WP_380534793.1">
    <property type="nucleotide sequence ID" value="NZ_JBHFAB010000006.1"/>
</dbReference>
<dbReference type="CDD" id="cd06580">
    <property type="entry name" value="TM_PBP1_transp_TpRbsC_like"/>
    <property type="match status" value="1"/>
</dbReference>
<dbReference type="EMBL" id="JBHFAB010000006">
    <property type="protein sequence ID" value="MFC1417036.1"/>
    <property type="molecule type" value="Genomic_DNA"/>
</dbReference>
<evidence type="ECO:0000313" key="9">
    <source>
        <dbReference type="Proteomes" id="UP001592531"/>
    </source>
</evidence>
<dbReference type="PANTHER" id="PTHR47089:SF1">
    <property type="entry name" value="GUANOSINE ABC TRANSPORTER PERMEASE PROTEIN NUPP"/>
    <property type="match status" value="1"/>
</dbReference>
<keyword evidence="3 7" id="KW-0812">Transmembrane</keyword>
<evidence type="ECO:0000256" key="5">
    <source>
        <dbReference type="ARBA" id="ARBA00023136"/>
    </source>
</evidence>
<feature type="transmembrane region" description="Helical" evidence="7">
    <location>
        <begin position="208"/>
        <end position="227"/>
    </location>
</feature>
<keyword evidence="9" id="KW-1185">Reference proteome</keyword>
<feature type="transmembrane region" description="Helical" evidence="7">
    <location>
        <begin position="45"/>
        <end position="65"/>
    </location>
</feature>
<comment type="caution">
    <text evidence="8">The sequence shown here is derived from an EMBL/GenBank/DDBJ whole genome shotgun (WGS) entry which is preliminary data.</text>
</comment>
<sequence length="446" mass="46163">MTTPQPASGSSPASGASPVGEPSGPADDRSLTTVLRNVFTAENSWLVTLLAIVLSLVVGAVLIVLSNTATMDQASYFFASPGDFLSSAWDDISSAYGSLFRGAVFDPATVSGTPAQFFGPITNTLEYATPLIFGGLGVSIAFRAGMFNIGGQGQLIIGAIFTSYVAFSWTALPGVLHVAAAVLAGLVGGLLYGGVVGWLKARRGAHEVIVTIMLNYVAYLLLGGWLLNTSVFHDPKDAGQAISKPADPGAVLPHLFGSSLNTDFGLLLALVATFATAWFFKRSKLGFEVRAVGLTPSAARTAGINVRRVQIASMLISGAMMGMIGVTQTIGLSNPNNNSIAPNIDAGLGFTAITVALLGRTKPWGVVWAALLFGALQAGGALMQTQAQVSIEIITVIQALIVIFVAAPRLVKEIFRLRATRVEAGPPPPTPVSPDPFHAPSAGGQA</sequence>
<evidence type="ECO:0000256" key="3">
    <source>
        <dbReference type="ARBA" id="ARBA00022692"/>
    </source>
</evidence>
<name>A0ABV6VTX4_9ACTN</name>